<dbReference type="Gene3D" id="3.40.50.620">
    <property type="entry name" value="HUPs"/>
    <property type="match status" value="1"/>
</dbReference>
<dbReference type="Pfam" id="PF01012">
    <property type="entry name" value="ETF"/>
    <property type="match status" value="1"/>
</dbReference>
<keyword evidence="3" id="KW-0813">Transport</keyword>
<dbReference type="InterPro" id="IPR014729">
    <property type="entry name" value="Rossmann-like_a/b/a_fold"/>
</dbReference>
<accession>E6W693</accession>
<evidence type="ECO:0000259" key="5">
    <source>
        <dbReference type="SMART" id="SM00893"/>
    </source>
</evidence>
<dbReference type="FunCoup" id="E6W693">
    <property type="interactions" value="366"/>
</dbReference>
<dbReference type="InParanoid" id="E6W693"/>
<comment type="similarity">
    <text evidence="1">Belongs to the ETF beta-subunit/FixA family.</text>
</comment>
<reference evidence="6 7" key="1">
    <citation type="submission" date="2010-12" db="EMBL/GenBank/DDBJ databases">
        <title>Complete sequence of Desulfurispirillum indicum S5.</title>
        <authorList>
            <consortium name="US DOE Joint Genome Institute"/>
            <person name="Lucas S."/>
            <person name="Copeland A."/>
            <person name="Lapidus A."/>
            <person name="Cheng J.-F."/>
            <person name="Goodwin L."/>
            <person name="Pitluck S."/>
            <person name="Chertkov O."/>
            <person name="Held B."/>
            <person name="Detter J.C."/>
            <person name="Han C."/>
            <person name="Tapia R."/>
            <person name="Land M."/>
            <person name="Hauser L."/>
            <person name="Kyrpides N."/>
            <person name="Ivanova N."/>
            <person name="Mikhailova N."/>
            <person name="Haggblom M."/>
            <person name="Rauschenbach I."/>
            <person name="Bini E."/>
            <person name="Woyke T."/>
        </authorList>
    </citation>
    <scope>NUCLEOTIDE SEQUENCE [LARGE SCALE GENOMIC DNA]</scope>
    <source>
        <strain evidence="7">ATCC BAA-1389 / DSM 22839 / S5</strain>
    </source>
</reference>
<name>E6W693_DESIS</name>
<dbReference type="RefSeq" id="WP_013506010.1">
    <property type="nucleotide sequence ID" value="NC_014836.1"/>
</dbReference>
<dbReference type="EMBL" id="CP002432">
    <property type="protein sequence ID" value="ADU66129.1"/>
    <property type="molecule type" value="Genomic_DNA"/>
</dbReference>
<evidence type="ECO:0000256" key="3">
    <source>
        <dbReference type="ARBA" id="ARBA00022448"/>
    </source>
</evidence>
<dbReference type="KEGG" id="din:Selin_1394"/>
<evidence type="ECO:0000313" key="7">
    <source>
        <dbReference type="Proteomes" id="UP000002572"/>
    </source>
</evidence>
<proteinExistence type="inferred from homology"/>
<sequence length="258" mass="27987">MKILVCIKQVPDMESRFKVNGEGTWYEDSDLAWRMNEYDEYAVEQAVQLQSQGGGAEITVLSIGPDRVKEAMKKALAMGADKGLHIQDDSSHKRDPWEIATMIANFARNEGFDLIFTGMQSQDRGSAQVGILVAQMLGIPAVSTVVSFHYDGGTVTVKRELEGGTKAVVKVPTPALFTCQLGLNTPRYPTLPNIMKAKKKELTSIPAAQVLSEPAAVVSTRALFVPQKKGGARVLEGEVSVLVTQLVGILKEKTGLVK</sequence>
<keyword evidence="7" id="KW-1185">Reference proteome</keyword>
<dbReference type="InterPro" id="IPR014730">
    <property type="entry name" value="ETF_a/b_N"/>
</dbReference>
<dbReference type="CDD" id="cd01714">
    <property type="entry name" value="ETF_beta"/>
    <property type="match status" value="1"/>
</dbReference>
<dbReference type="AlphaFoldDB" id="E6W693"/>
<evidence type="ECO:0000313" key="6">
    <source>
        <dbReference type="EMBL" id="ADU66129.1"/>
    </source>
</evidence>
<dbReference type="PIRSF" id="PIRSF000090">
    <property type="entry name" value="Beta-ETF"/>
    <property type="match status" value="1"/>
</dbReference>
<dbReference type="InterPro" id="IPR033948">
    <property type="entry name" value="ETF_beta_N"/>
</dbReference>
<dbReference type="SMART" id="SM00893">
    <property type="entry name" value="ETF"/>
    <property type="match status" value="1"/>
</dbReference>
<dbReference type="eggNOG" id="COG2086">
    <property type="taxonomic scope" value="Bacteria"/>
</dbReference>
<evidence type="ECO:0000256" key="1">
    <source>
        <dbReference type="ARBA" id="ARBA00007557"/>
    </source>
</evidence>
<dbReference type="PANTHER" id="PTHR21294:SF8">
    <property type="entry name" value="ELECTRON TRANSFER FLAVOPROTEIN SUBUNIT BETA"/>
    <property type="match status" value="1"/>
</dbReference>
<dbReference type="SUPFAM" id="SSF52402">
    <property type="entry name" value="Adenine nucleotide alpha hydrolases-like"/>
    <property type="match status" value="1"/>
</dbReference>
<dbReference type="PANTHER" id="PTHR21294">
    <property type="entry name" value="ELECTRON TRANSFER FLAVOPROTEIN BETA-SUBUNIT"/>
    <property type="match status" value="1"/>
</dbReference>
<dbReference type="GO" id="GO:0009055">
    <property type="term" value="F:electron transfer activity"/>
    <property type="evidence" value="ECO:0007669"/>
    <property type="project" value="InterPro"/>
</dbReference>
<evidence type="ECO:0000256" key="2">
    <source>
        <dbReference type="ARBA" id="ARBA00016797"/>
    </source>
</evidence>
<dbReference type="OrthoDB" id="9781325at2"/>
<protein>
    <recommendedName>
        <fullName evidence="2">Electron transfer flavoprotein subunit beta</fullName>
    </recommendedName>
</protein>
<dbReference type="STRING" id="653733.Selin_1394"/>
<organism evidence="6 7">
    <name type="scientific">Desulfurispirillum indicum (strain ATCC BAA-1389 / DSM 22839 / S5)</name>
    <dbReference type="NCBI Taxonomy" id="653733"/>
    <lineage>
        <taxon>Bacteria</taxon>
        <taxon>Pseudomonadati</taxon>
        <taxon>Chrysiogenota</taxon>
        <taxon>Chrysiogenia</taxon>
        <taxon>Chrysiogenales</taxon>
        <taxon>Chrysiogenaceae</taxon>
        <taxon>Desulfurispirillum</taxon>
    </lineage>
</organism>
<keyword evidence="4" id="KW-0249">Electron transport</keyword>
<dbReference type="Proteomes" id="UP000002572">
    <property type="component" value="Chromosome"/>
</dbReference>
<gene>
    <name evidence="6" type="ordered locus">Selin_1394</name>
</gene>
<dbReference type="InterPro" id="IPR012255">
    <property type="entry name" value="ETF_b"/>
</dbReference>
<feature type="domain" description="Electron transfer flavoprotein alpha/beta-subunit N-terminal" evidence="5">
    <location>
        <begin position="23"/>
        <end position="214"/>
    </location>
</feature>
<dbReference type="HOGENOM" id="CLU_060196_1_0_0"/>
<evidence type="ECO:0000256" key="4">
    <source>
        <dbReference type="ARBA" id="ARBA00022982"/>
    </source>
</evidence>